<dbReference type="SUPFAM" id="SSF53474">
    <property type="entry name" value="alpha/beta-Hydrolases"/>
    <property type="match status" value="1"/>
</dbReference>
<organism evidence="5 6">
    <name type="scientific">Heliocybe sulcata</name>
    <dbReference type="NCBI Taxonomy" id="5364"/>
    <lineage>
        <taxon>Eukaryota</taxon>
        <taxon>Fungi</taxon>
        <taxon>Dikarya</taxon>
        <taxon>Basidiomycota</taxon>
        <taxon>Agaricomycotina</taxon>
        <taxon>Agaricomycetes</taxon>
        <taxon>Gloeophyllales</taxon>
        <taxon>Gloeophyllaceae</taxon>
        <taxon>Heliocybe</taxon>
    </lineage>
</organism>
<dbReference type="InterPro" id="IPR013595">
    <property type="entry name" value="Pept_S33_TAP-like_C"/>
</dbReference>
<dbReference type="Pfam" id="PF08386">
    <property type="entry name" value="Abhydrolase_4"/>
    <property type="match status" value="1"/>
</dbReference>
<evidence type="ECO:0000259" key="3">
    <source>
        <dbReference type="Pfam" id="PF00561"/>
    </source>
</evidence>
<dbReference type="Pfam" id="PF00561">
    <property type="entry name" value="Abhydrolase_1"/>
    <property type="match status" value="1"/>
</dbReference>
<dbReference type="PANTHER" id="PTHR43248">
    <property type="entry name" value="2-SUCCINYL-6-HYDROXY-2,4-CYCLOHEXADIENE-1-CARBOXYLATE SYNTHASE"/>
    <property type="match status" value="1"/>
</dbReference>
<name>A0A5C3NJD9_9AGAM</name>
<gene>
    <name evidence="5" type="ORF">OE88DRAFT_1618790</name>
</gene>
<keyword evidence="2 5" id="KW-0378">Hydrolase</keyword>
<dbReference type="PANTHER" id="PTHR43248:SF25">
    <property type="entry name" value="AB HYDROLASE-1 DOMAIN-CONTAINING PROTEIN-RELATED"/>
    <property type="match status" value="1"/>
</dbReference>
<reference evidence="5 6" key="1">
    <citation type="journal article" date="2019" name="Nat. Ecol. Evol.">
        <title>Megaphylogeny resolves global patterns of mushroom evolution.</title>
        <authorList>
            <person name="Varga T."/>
            <person name="Krizsan K."/>
            <person name="Foldi C."/>
            <person name="Dima B."/>
            <person name="Sanchez-Garcia M."/>
            <person name="Sanchez-Ramirez S."/>
            <person name="Szollosi G.J."/>
            <person name="Szarkandi J.G."/>
            <person name="Papp V."/>
            <person name="Albert L."/>
            <person name="Andreopoulos W."/>
            <person name="Angelini C."/>
            <person name="Antonin V."/>
            <person name="Barry K.W."/>
            <person name="Bougher N.L."/>
            <person name="Buchanan P."/>
            <person name="Buyck B."/>
            <person name="Bense V."/>
            <person name="Catcheside P."/>
            <person name="Chovatia M."/>
            <person name="Cooper J."/>
            <person name="Damon W."/>
            <person name="Desjardin D."/>
            <person name="Finy P."/>
            <person name="Geml J."/>
            <person name="Haridas S."/>
            <person name="Hughes K."/>
            <person name="Justo A."/>
            <person name="Karasinski D."/>
            <person name="Kautmanova I."/>
            <person name="Kiss B."/>
            <person name="Kocsube S."/>
            <person name="Kotiranta H."/>
            <person name="LaButti K.M."/>
            <person name="Lechner B.E."/>
            <person name="Liimatainen K."/>
            <person name="Lipzen A."/>
            <person name="Lukacs Z."/>
            <person name="Mihaltcheva S."/>
            <person name="Morgado L.N."/>
            <person name="Niskanen T."/>
            <person name="Noordeloos M.E."/>
            <person name="Ohm R.A."/>
            <person name="Ortiz-Santana B."/>
            <person name="Ovrebo C."/>
            <person name="Racz N."/>
            <person name="Riley R."/>
            <person name="Savchenko A."/>
            <person name="Shiryaev A."/>
            <person name="Soop K."/>
            <person name="Spirin V."/>
            <person name="Szebenyi C."/>
            <person name="Tomsovsky M."/>
            <person name="Tulloss R.E."/>
            <person name="Uehling J."/>
            <person name="Grigoriev I.V."/>
            <person name="Vagvolgyi C."/>
            <person name="Papp T."/>
            <person name="Martin F.M."/>
            <person name="Miettinen O."/>
            <person name="Hibbett D.S."/>
            <person name="Nagy L.G."/>
        </authorList>
    </citation>
    <scope>NUCLEOTIDE SEQUENCE [LARGE SCALE GENOMIC DNA]</scope>
    <source>
        <strain evidence="5 6">OMC1185</strain>
    </source>
</reference>
<evidence type="ECO:0000259" key="4">
    <source>
        <dbReference type="Pfam" id="PF08386"/>
    </source>
</evidence>
<evidence type="ECO:0000313" key="6">
    <source>
        <dbReference type="Proteomes" id="UP000305948"/>
    </source>
</evidence>
<dbReference type="GO" id="GO:0016787">
    <property type="term" value="F:hydrolase activity"/>
    <property type="evidence" value="ECO:0007669"/>
    <property type="project" value="UniProtKB-KW"/>
</dbReference>
<dbReference type="InterPro" id="IPR029058">
    <property type="entry name" value="AB_hydrolase_fold"/>
</dbReference>
<dbReference type="Proteomes" id="UP000305948">
    <property type="component" value="Unassembled WGS sequence"/>
</dbReference>
<accession>A0A5C3NJD9</accession>
<feature type="domain" description="Peptidase S33 tripeptidyl aminopeptidase-like C-terminal" evidence="4">
    <location>
        <begin position="467"/>
        <end position="562"/>
    </location>
</feature>
<dbReference type="Gene3D" id="3.40.50.1820">
    <property type="entry name" value="alpha/beta hydrolase"/>
    <property type="match status" value="1"/>
</dbReference>
<protein>
    <submittedName>
        <fullName evidence="5">Alpha/beta-hydrolase</fullName>
    </submittedName>
</protein>
<dbReference type="EMBL" id="ML213503">
    <property type="protein sequence ID" value="TFK56596.1"/>
    <property type="molecule type" value="Genomic_DNA"/>
</dbReference>
<dbReference type="InterPro" id="IPR051601">
    <property type="entry name" value="Serine_prot/Carboxylest_S33"/>
</dbReference>
<proteinExistence type="inferred from homology"/>
<dbReference type="InterPro" id="IPR000073">
    <property type="entry name" value="AB_hydrolase_1"/>
</dbReference>
<evidence type="ECO:0000256" key="2">
    <source>
        <dbReference type="ARBA" id="ARBA00022801"/>
    </source>
</evidence>
<comment type="similarity">
    <text evidence="1">Belongs to the peptidase S33 family.</text>
</comment>
<evidence type="ECO:0000256" key="1">
    <source>
        <dbReference type="ARBA" id="ARBA00010088"/>
    </source>
</evidence>
<evidence type="ECO:0000313" key="5">
    <source>
        <dbReference type="EMBL" id="TFK56596.1"/>
    </source>
</evidence>
<dbReference type="STRING" id="5364.A0A5C3NJD9"/>
<sequence>MSKLPLHALPEDVALSSRAPAPRVLLKYAAAAVAGLVFWASHVQGFTEQINRSLGLSSHLTQGGTAVNWKSCGDGYEGYQCANITLPLDYHNSSDPRTVTISVNRYLATNVTHRKGAVFINPGGPGGSGTSSAFTKAISFSKILRGQYDIVGFDPRGINQTQPYLSCFQSDLDREVFNKMSNGFSLNLPVNITSEVAADLERQVTFLSSAAASLAAKCFERVGDYMAYFGTEAVVRDIDAMSKLIEGEDARVNFWGFSYGTIIGQYLIKILAPERIGRVMIDGVVNPTVWSSYPIEAYHEGLDNVDDVLSSFAHSCASAGDACPLSYMDAPSILSSIDNLINTLYTNPAPVTDLDVPAVATAANVRQLLFHSMYKIQTWPDLAEHIYNGLQGNFTGIVNATTSKVNPNGASLPDTSQFSTMPIYCSDTKDYDSERKPPSPAEIAESTLSNLKNYSYRMGDGFFSLSLCHEWHGVSPRRSRYEGTFELEDNVLDTPILVFSNTYDPVTSLGSAMYANRRLGNNARLVQQKNGWGHCSTSQKSFCTQDVITAYMVDGVVPAQNHTFCEVDERPFVPFNESMWIQDEGSDVEARRAWVDLDLEWDGLLR</sequence>
<keyword evidence="6" id="KW-1185">Reference proteome</keyword>
<dbReference type="OrthoDB" id="425534at2759"/>
<feature type="domain" description="AB hydrolase-1" evidence="3">
    <location>
        <begin position="117"/>
        <end position="288"/>
    </location>
</feature>
<dbReference type="AlphaFoldDB" id="A0A5C3NJD9"/>